<organism evidence="2 3">
    <name type="scientific">Xanthobacter dioxanivorans</name>
    <dbReference type="NCBI Taxonomy" id="2528964"/>
    <lineage>
        <taxon>Bacteria</taxon>
        <taxon>Pseudomonadati</taxon>
        <taxon>Pseudomonadota</taxon>
        <taxon>Alphaproteobacteria</taxon>
        <taxon>Hyphomicrobiales</taxon>
        <taxon>Xanthobacteraceae</taxon>
        <taxon>Xanthobacter</taxon>
    </lineage>
</organism>
<feature type="domain" description="DUF985" evidence="1">
    <location>
        <begin position="12"/>
        <end position="147"/>
    </location>
</feature>
<evidence type="ECO:0000313" key="3">
    <source>
        <dbReference type="Proteomes" id="UP000596427"/>
    </source>
</evidence>
<sequence>MHQELTYEDVRKLLDLEPNATCGYVRLTFVSKERIAPGGLPAPFADGRPMGSALFFMLTPDEPVKLHRIRNDQFYHYYLGDPIEVLLMLADGSTQQHMVGPDLRAGHMVQLFIPGGTFHTARVTGPRRWFLGGSTEWPGVEPQDVELGKADELAARYPSVAEQIRTWPLPAKG</sequence>
<protein>
    <submittedName>
        <fullName evidence="2">Cupin domain-containing protein</fullName>
    </submittedName>
</protein>
<reference evidence="2 3" key="1">
    <citation type="submission" date="2020-10" db="EMBL/GenBank/DDBJ databases">
        <title>Degradation of 1,4-Dioxane by Xanthobacter sp. YN2, via a Novel Group-2 Soluble Di-Iron Monooxygenase.</title>
        <authorList>
            <person name="Ma F."/>
            <person name="Wang Y."/>
            <person name="Yang J."/>
            <person name="Guo H."/>
            <person name="Su D."/>
            <person name="Yu L."/>
        </authorList>
    </citation>
    <scope>NUCLEOTIDE SEQUENCE [LARGE SCALE GENOMIC DNA]</scope>
    <source>
        <strain evidence="2 3">YN2</strain>
    </source>
</reference>
<dbReference type="PANTHER" id="PTHR33387:SF3">
    <property type="entry name" value="DUF985 DOMAIN-CONTAINING PROTEIN"/>
    <property type="match status" value="1"/>
</dbReference>
<dbReference type="InterPro" id="IPR039935">
    <property type="entry name" value="YML079W-like"/>
</dbReference>
<dbReference type="InterPro" id="IPR009327">
    <property type="entry name" value="Cupin_DUF985"/>
</dbReference>
<proteinExistence type="predicted"/>
<dbReference type="InterPro" id="IPR011051">
    <property type="entry name" value="RmlC_Cupin_sf"/>
</dbReference>
<accession>A0A974SLY1</accession>
<evidence type="ECO:0000313" key="2">
    <source>
        <dbReference type="EMBL" id="QRG09819.1"/>
    </source>
</evidence>
<evidence type="ECO:0000259" key="1">
    <source>
        <dbReference type="Pfam" id="PF06172"/>
    </source>
</evidence>
<dbReference type="Proteomes" id="UP000596427">
    <property type="component" value="Chromosome"/>
</dbReference>
<dbReference type="AlphaFoldDB" id="A0A974SLY1"/>
<dbReference type="Gene3D" id="2.60.120.10">
    <property type="entry name" value="Jelly Rolls"/>
    <property type="match status" value="1"/>
</dbReference>
<dbReference type="EMBL" id="CP063362">
    <property type="protein sequence ID" value="QRG09819.1"/>
    <property type="molecule type" value="Genomic_DNA"/>
</dbReference>
<dbReference type="PANTHER" id="PTHR33387">
    <property type="entry name" value="RMLC-LIKE JELLY ROLL FOLD PROTEIN"/>
    <property type="match status" value="1"/>
</dbReference>
<keyword evidence="3" id="KW-1185">Reference proteome</keyword>
<dbReference type="SUPFAM" id="SSF51182">
    <property type="entry name" value="RmlC-like cupins"/>
    <property type="match status" value="1"/>
</dbReference>
<gene>
    <name evidence="2" type="ORF">EZH22_24135</name>
</gene>
<dbReference type="KEGG" id="xdi:EZH22_24135"/>
<dbReference type="CDD" id="cd06121">
    <property type="entry name" value="cupin_YML079wp"/>
    <property type="match status" value="1"/>
</dbReference>
<dbReference type="InterPro" id="IPR014710">
    <property type="entry name" value="RmlC-like_jellyroll"/>
</dbReference>
<dbReference type="Pfam" id="PF06172">
    <property type="entry name" value="Cupin_5"/>
    <property type="match status" value="1"/>
</dbReference>
<name>A0A974SLY1_9HYPH</name>